<dbReference type="InterPro" id="IPR032635">
    <property type="entry name" value="Anti_2"/>
</dbReference>
<name>A0ABV7G4K9_9PROT</name>
<dbReference type="Proteomes" id="UP001595593">
    <property type="component" value="Unassembled WGS sequence"/>
</dbReference>
<evidence type="ECO:0000259" key="1">
    <source>
        <dbReference type="Pfam" id="PF16998"/>
    </source>
</evidence>
<evidence type="ECO:0000313" key="3">
    <source>
        <dbReference type="Proteomes" id="UP001595593"/>
    </source>
</evidence>
<accession>A0ABV7G4K9</accession>
<gene>
    <name evidence="2" type="ORF">ACFOD4_20440</name>
</gene>
<dbReference type="RefSeq" id="WP_379599468.1">
    <property type="nucleotide sequence ID" value="NZ_JBHRTN010000026.1"/>
</dbReference>
<evidence type="ECO:0000313" key="2">
    <source>
        <dbReference type="EMBL" id="MFC3127440.1"/>
    </source>
</evidence>
<dbReference type="Pfam" id="PF16998">
    <property type="entry name" value="17kDa_Anti_2"/>
    <property type="match status" value="1"/>
</dbReference>
<reference evidence="3" key="1">
    <citation type="journal article" date="2019" name="Int. J. Syst. Evol. Microbiol.">
        <title>The Global Catalogue of Microorganisms (GCM) 10K type strain sequencing project: providing services to taxonomists for standard genome sequencing and annotation.</title>
        <authorList>
            <consortium name="The Broad Institute Genomics Platform"/>
            <consortium name="The Broad Institute Genome Sequencing Center for Infectious Disease"/>
            <person name="Wu L."/>
            <person name="Ma J."/>
        </authorList>
    </citation>
    <scope>NUCLEOTIDE SEQUENCE [LARGE SCALE GENOMIC DNA]</scope>
    <source>
        <strain evidence="3">KCTC 52094</strain>
    </source>
</reference>
<keyword evidence="3" id="KW-1185">Reference proteome</keyword>
<comment type="caution">
    <text evidence="2">The sequence shown here is derived from an EMBL/GenBank/DDBJ whole genome shotgun (WGS) entry which is preliminary data.</text>
</comment>
<sequence>MFHPLSILLAAGLTLPSLPAQWRAAGPATVRLSPGDLRAVGEAANSLLAQEPPALGQSARWSNAETGRNGAITLLDASVWRNMPCRRMRFEVTAAADLHHYELRLCRIANGQWKIAE</sequence>
<feature type="domain" description="Surface antigen" evidence="1">
    <location>
        <begin position="36"/>
        <end position="116"/>
    </location>
</feature>
<organism evidence="2 3">
    <name type="scientific">Teichococcus globiformis</name>
    <dbReference type="NCBI Taxonomy" id="2307229"/>
    <lineage>
        <taxon>Bacteria</taxon>
        <taxon>Pseudomonadati</taxon>
        <taxon>Pseudomonadota</taxon>
        <taxon>Alphaproteobacteria</taxon>
        <taxon>Acetobacterales</taxon>
        <taxon>Roseomonadaceae</taxon>
        <taxon>Roseomonas</taxon>
    </lineage>
</organism>
<protein>
    <submittedName>
        <fullName evidence="2">RT0821/Lpp0805 family surface protein</fullName>
    </submittedName>
</protein>
<dbReference type="EMBL" id="JBHRTN010000026">
    <property type="protein sequence ID" value="MFC3127440.1"/>
    <property type="molecule type" value="Genomic_DNA"/>
</dbReference>
<proteinExistence type="predicted"/>